<name>A0A7J6KKL5_PEROL</name>
<dbReference type="Proteomes" id="UP000572268">
    <property type="component" value="Unassembled WGS sequence"/>
</dbReference>
<feature type="non-terminal residue" evidence="2">
    <location>
        <position position="120"/>
    </location>
</feature>
<comment type="caution">
    <text evidence="2">The sequence shown here is derived from an EMBL/GenBank/DDBJ whole genome shotgun (WGS) entry which is preliminary data.</text>
</comment>
<gene>
    <name evidence="2" type="ORF">FOL46_004533</name>
</gene>
<protein>
    <submittedName>
        <fullName evidence="2">Uncharacterized protein</fullName>
    </submittedName>
</protein>
<dbReference type="EMBL" id="JABANN010002772">
    <property type="protein sequence ID" value="KAF4647209.1"/>
    <property type="molecule type" value="Genomic_DNA"/>
</dbReference>
<feature type="region of interest" description="Disordered" evidence="1">
    <location>
        <begin position="1"/>
        <end position="36"/>
    </location>
</feature>
<reference evidence="2 3" key="1">
    <citation type="submission" date="2020-04" db="EMBL/GenBank/DDBJ databases">
        <title>Perkinsus olseni comparative genomics.</title>
        <authorList>
            <person name="Bogema D.R."/>
        </authorList>
    </citation>
    <scope>NUCLEOTIDE SEQUENCE [LARGE SCALE GENOMIC DNA]</scope>
    <source>
        <strain evidence="2">ATCC PRA-31</strain>
    </source>
</reference>
<evidence type="ECO:0000256" key="1">
    <source>
        <dbReference type="SAM" id="MobiDB-lite"/>
    </source>
</evidence>
<dbReference type="AlphaFoldDB" id="A0A7J6KKL5"/>
<organism evidence="2 3">
    <name type="scientific">Perkinsus olseni</name>
    <name type="common">Perkinsus atlanticus</name>
    <dbReference type="NCBI Taxonomy" id="32597"/>
    <lineage>
        <taxon>Eukaryota</taxon>
        <taxon>Sar</taxon>
        <taxon>Alveolata</taxon>
        <taxon>Perkinsozoa</taxon>
        <taxon>Perkinsea</taxon>
        <taxon>Perkinsida</taxon>
        <taxon>Perkinsidae</taxon>
        <taxon>Perkinsus</taxon>
    </lineage>
</organism>
<proteinExistence type="predicted"/>
<feature type="non-terminal residue" evidence="2">
    <location>
        <position position="1"/>
    </location>
</feature>
<evidence type="ECO:0000313" key="3">
    <source>
        <dbReference type="Proteomes" id="UP000572268"/>
    </source>
</evidence>
<accession>A0A7J6KKL5</accession>
<evidence type="ECO:0000313" key="2">
    <source>
        <dbReference type="EMBL" id="KAF4647209.1"/>
    </source>
</evidence>
<sequence>KGDLGSESCRSTPDAEDDTAAAEAAAGRPNVHTSSTGQPYAIERFLKIDQLQMVMVRLPFAPPLPPYHAVQLFRVTLCLSWRKTFEHRDAAVSFESNIVPVDLEGVELLRLILVLPRMET</sequence>